<dbReference type="PANTHER" id="PTHR11610:SF173">
    <property type="entry name" value="LIPASE DOMAIN-CONTAINING PROTEIN-RELATED"/>
    <property type="match status" value="1"/>
</dbReference>
<dbReference type="Gene3D" id="3.40.50.1820">
    <property type="entry name" value="alpha/beta hydrolase"/>
    <property type="match status" value="2"/>
</dbReference>
<dbReference type="InterPro" id="IPR013818">
    <property type="entry name" value="Lipase"/>
</dbReference>
<dbReference type="AlphaFoldDB" id="A0A9D4SNK5"/>
<reference evidence="6" key="2">
    <citation type="submission" date="2021-09" db="EMBL/GenBank/DDBJ databases">
        <authorList>
            <person name="Jia N."/>
            <person name="Wang J."/>
            <person name="Shi W."/>
            <person name="Du L."/>
            <person name="Sun Y."/>
            <person name="Zhan W."/>
            <person name="Jiang J."/>
            <person name="Wang Q."/>
            <person name="Zhang B."/>
            <person name="Ji P."/>
            <person name="Sakyi L.B."/>
            <person name="Cui X."/>
            <person name="Yuan T."/>
            <person name="Jiang B."/>
            <person name="Yang W."/>
            <person name="Lam T.T.-Y."/>
            <person name="Chang Q."/>
            <person name="Ding S."/>
            <person name="Wang X."/>
            <person name="Zhu J."/>
            <person name="Ruan X."/>
            <person name="Zhao L."/>
            <person name="Wei J."/>
            <person name="Que T."/>
            <person name="Du C."/>
            <person name="Cheng J."/>
            <person name="Dai P."/>
            <person name="Han X."/>
            <person name="Huang E."/>
            <person name="Gao Y."/>
            <person name="Liu J."/>
            <person name="Shao H."/>
            <person name="Ye R."/>
            <person name="Li L."/>
            <person name="Wei W."/>
            <person name="Wang X."/>
            <person name="Wang C."/>
            <person name="Huo Q."/>
            <person name="Li W."/>
            <person name="Guo W."/>
            <person name="Chen H."/>
            <person name="Chen S."/>
            <person name="Zhou L."/>
            <person name="Zhou L."/>
            <person name="Ni X."/>
            <person name="Tian J."/>
            <person name="Zhou Y."/>
            <person name="Sheng Y."/>
            <person name="Liu T."/>
            <person name="Pan Y."/>
            <person name="Xia L."/>
            <person name="Li J."/>
            <person name="Zhao F."/>
            <person name="Cao W."/>
        </authorList>
    </citation>
    <scope>NUCLEOTIDE SEQUENCE</scope>
    <source>
        <strain evidence="6">Rsan-2018</strain>
        <tissue evidence="6">Larvae</tissue>
    </source>
</reference>
<dbReference type="Proteomes" id="UP000821837">
    <property type="component" value="Unassembled WGS sequence"/>
</dbReference>
<name>A0A9D4SNK5_RHISA</name>
<keyword evidence="3" id="KW-0964">Secreted</keyword>
<evidence type="ECO:0000313" key="6">
    <source>
        <dbReference type="EMBL" id="KAH7935957.1"/>
    </source>
</evidence>
<proteinExistence type="inferred from homology"/>
<dbReference type="SUPFAM" id="SSF53474">
    <property type="entry name" value="alpha/beta-Hydrolases"/>
    <property type="match status" value="2"/>
</dbReference>
<organism evidence="6 7">
    <name type="scientific">Rhipicephalus sanguineus</name>
    <name type="common">Brown dog tick</name>
    <name type="synonym">Ixodes sanguineus</name>
    <dbReference type="NCBI Taxonomy" id="34632"/>
    <lineage>
        <taxon>Eukaryota</taxon>
        <taxon>Metazoa</taxon>
        <taxon>Ecdysozoa</taxon>
        <taxon>Arthropoda</taxon>
        <taxon>Chelicerata</taxon>
        <taxon>Arachnida</taxon>
        <taxon>Acari</taxon>
        <taxon>Parasitiformes</taxon>
        <taxon>Ixodida</taxon>
        <taxon>Ixodoidea</taxon>
        <taxon>Ixodidae</taxon>
        <taxon>Rhipicephalinae</taxon>
        <taxon>Rhipicephalus</taxon>
        <taxon>Rhipicephalus</taxon>
    </lineage>
</organism>
<evidence type="ECO:0000256" key="1">
    <source>
        <dbReference type="ARBA" id="ARBA00004613"/>
    </source>
</evidence>
<dbReference type="EMBL" id="JABSTV010001255">
    <property type="protein sequence ID" value="KAH7935957.1"/>
    <property type="molecule type" value="Genomic_DNA"/>
</dbReference>
<comment type="similarity">
    <text evidence="2 4">Belongs to the AB hydrolase superfamily. Lipase family.</text>
</comment>
<keyword evidence="7" id="KW-1185">Reference proteome</keyword>
<dbReference type="GO" id="GO:0016042">
    <property type="term" value="P:lipid catabolic process"/>
    <property type="evidence" value="ECO:0007669"/>
    <property type="project" value="TreeGrafter"/>
</dbReference>
<dbReference type="Pfam" id="PF00151">
    <property type="entry name" value="Lipase"/>
    <property type="match status" value="2"/>
</dbReference>
<comment type="subcellular location">
    <subcellularLocation>
        <location evidence="1">Secreted</location>
    </subcellularLocation>
</comment>
<evidence type="ECO:0000256" key="3">
    <source>
        <dbReference type="ARBA" id="ARBA00022525"/>
    </source>
</evidence>
<reference evidence="6" key="1">
    <citation type="journal article" date="2020" name="Cell">
        <title>Large-Scale Comparative Analyses of Tick Genomes Elucidate Their Genetic Diversity and Vector Capacities.</title>
        <authorList>
            <consortium name="Tick Genome and Microbiome Consortium (TIGMIC)"/>
            <person name="Jia N."/>
            <person name="Wang J."/>
            <person name="Shi W."/>
            <person name="Du L."/>
            <person name="Sun Y."/>
            <person name="Zhan W."/>
            <person name="Jiang J.F."/>
            <person name="Wang Q."/>
            <person name="Zhang B."/>
            <person name="Ji P."/>
            <person name="Bell-Sakyi L."/>
            <person name="Cui X.M."/>
            <person name="Yuan T.T."/>
            <person name="Jiang B.G."/>
            <person name="Yang W.F."/>
            <person name="Lam T.T."/>
            <person name="Chang Q.C."/>
            <person name="Ding S.J."/>
            <person name="Wang X.J."/>
            <person name="Zhu J.G."/>
            <person name="Ruan X.D."/>
            <person name="Zhao L."/>
            <person name="Wei J.T."/>
            <person name="Ye R.Z."/>
            <person name="Que T.C."/>
            <person name="Du C.H."/>
            <person name="Zhou Y.H."/>
            <person name="Cheng J.X."/>
            <person name="Dai P.F."/>
            <person name="Guo W.B."/>
            <person name="Han X.H."/>
            <person name="Huang E.J."/>
            <person name="Li L.F."/>
            <person name="Wei W."/>
            <person name="Gao Y.C."/>
            <person name="Liu J.Z."/>
            <person name="Shao H.Z."/>
            <person name="Wang X."/>
            <person name="Wang C.C."/>
            <person name="Yang T.C."/>
            <person name="Huo Q.B."/>
            <person name="Li W."/>
            <person name="Chen H.Y."/>
            <person name="Chen S.E."/>
            <person name="Zhou L.G."/>
            <person name="Ni X.B."/>
            <person name="Tian J.H."/>
            <person name="Sheng Y."/>
            <person name="Liu T."/>
            <person name="Pan Y.S."/>
            <person name="Xia L.Y."/>
            <person name="Li J."/>
            <person name="Zhao F."/>
            <person name="Cao W.C."/>
        </authorList>
    </citation>
    <scope>NUCLEOTIDE SEQUENCE</scope>
    <source>
        <strain evidence="6">Rsan-2018</strain>
    </source>
</reference>
<evidence type="ECO:0000259" key="5">
    <source>
        <dbReference type="Pfam" id="PF00151"/>
    </source>
</evidence>
<evidence type="ECO:0000313" key="7">
    <source>
        <dbReference type="Proteomes" id="UP000821837"/>
    </source>
</evidence>
<gene>
    <name evidence="6" type="ORF">HPB52_015571</name>
</gene>
<dbReference type="CDD" id="cd00707">
    <property type="entry name" value="Pancreat_lipase_like"/>
    <property type="match status" value="2"/>
</dbReference>
<comment type="caution">
    <text evidence="6">The sequence shown here is derived from an EMBL/GenBank/DDBJ whole genome shotgun (WGS) entry which is preliminary data.</text>
</comment>
<dbReference type="GO" id="GO:0016298">
    <property type="term" value="F:lipase activity"/>
    <property type="evidence" value="ECO:0007669"/>
    <property type="project" value="InterPro"/>
</dbReference>
<evidence type="ECO:0000256" key="4">
    <source>
        <dbReference type="RuleBase" id="RU004262"/>
    </source>
</evidence>
<dbReference type="InterPro" id="IPR000734">
    <property type="entry name" value="TAG_lipase"/>
</dbReference>
<dbReference type="PANTHER" id="PTHR11610">
    <property type="entry name" value="LIPASE"/>
    <property type="match status" value="1"/>
</dbReference>
<evidence type="ECO:0000256" key="2">
    <source>
        <dbReference type="ARBA" id="ARBA00010701"/>
    </source>
</evidence>
<dbReference type="VEuPathDB" id="VectorBase:RSAN_056249"/>
<protein>
    <recommendedName>
        <fullName evidence="5">Lipase domain-containing protein</fullName>
    </recommendedName>
</protein>
<feature type="domain" description="Lipase" evidence="5">
    <location>
        <begin position="95"/>
        <end position="316"/>
    </location>
</feature>
<dbReference type="InterPro" id="IPR033906">
    <property type="entry name" value="Lipase_N"/>
</dbReference>
<accession>A0A9D4SNK5</accession>
<feature type="domain" description="Lipase" evidence="5">
    <location>
        <begin position="539"/>
        <end position="817"/>
    </location>
</feature>
<sequence length="897" mass="98420">MGTPKEDDFEVTGRSGLRMAAASRDYELRSNVVLDDPAYMYGELSKEDFGDIALSVKRTEEAPYFAHSEATEGLSFPDLPGYFDTSGNLKYFVPQGPDKVKPRFLLHSNKAKEPGKLLFETGLDWVGFSDMASMIDPGQKLYIIVHGFLSSAKTEWMQDMKNEILDKENASVVLVDWSKGCGSVLGYSTAAANTRTVARTLALLVKTLADAGAVALEHVHYIGHSLGAQTGGFFGKDVKQLTGGLVGRITGLDPAGPLFEAYGIHLTADDADFVDVLHTSVGSGWTDVVQGRLGMRKSCGHVDFYPNGGKQQPACSHSKATEFYADSVRYCNFPTRSCKSYDDFLAGTCASSCADGRTCGHMGHPASMPLTGNHFTKTSKQQCAFKPVRINLRTQTVSRTLDPDAMLINSLGRSAKILLEEAEPEERRELLDALREEMAVRTGIGTTPKEDDFEVMGRRDLRMAAASRDYELHSNVLLDDTAYMYSELNKEDFGDIALSVKRTQEAPYFAHSEATKGLSFPDLPGEFDISGNLKYFVPQGPDKVKPRFLLHSNKAKEPGKLLFETGLDWVGFSDMASMIDPGQKLYLIVHGFLSSAKTEWMQDMKTEILDKENASVVLVDWSKGCGSVLGYSTAAANTRTVARTLALLVKTLVEAGAVALEQVHYIGHSLGAQTGGFFGKDVKQLMGRPVGRITGLDPAGPLFEYYGIHLTADDADFVDVLHTSIGSGWMDIVQGRLGMLKSCGHVDFYPNGGQQQPGCWKFSSCSHSKATEFYADSVRQCNFPTRSCKSYDDFLAGTCSPSCADGRTCGHMGHPANLPLAGDHFTKTLEQQCKFRPLRFNVRMQVLSRTLDPDEKLINSLGRSAKILLQEAEPEERRQLLEALREEMAVRKGRRSA</sequence>
<dbReference type="InterPro" id="IPR029058">
    <property type="entry name" value="AB_hydrolase_fold"/>
</dbReference>
<dbReference type="VEuPathDB" id="VectorBase:RSAN_030003"/>
<dbReference type="PRINTS" id="PR00821">
    <property type="entry name" value="TAGLIPASE"/>
</dbReference>
<dbReference type="GO" id="GO:0005615">
    <property type="term" value="C:extracellular space"/>
    <property type="evidence" value="ECO:0007669"/>
    <property type="project" value="TreeGrafter"/>
</dbReference>